<dbReference type="eggNOG" id="COG1131">
    <property type="taxonomic scope" value="Bacteria"/>
</dbReference>
<evidence type="ECO:0000313" key="4">
    <source>
        <dbReference type="EMBL" id="EER74994.1"/>
    </source>
</evidence>
<proteinExistence type="predicted"/>
<dbReference type="EMBL" id="ACKU01000010">
    <property type="protein sequence ID" value="EER74994.1"/>
    <property type="molecule type" value="Genomic_DNA"/>
</dbReference>
<feature type="domain" description="ABC transporter" evidence="3">
    <location>
        <begin position="18"/>
        <end position="245"/>
    </location>
</feature>
<gene>
    <name evidence="4" type="ORF">HMPREF0877_0767</name>
</gene>
<dbReference type="PANTHER" id="PTHR43038">
    <property type="entry name" value="ATP-BINDING CASSETTE, SUB-FAMILY H, MEMBER 1"/>
    <property type="match status" value="1"/>
</dbReference>
<name>C5R9X2_WEIPA</name>
<dbReference type="AlphaFoldDB" id="C5R9X2"/>
<dbReference type="PANTHER" id="PTHR43038:SF3">
    <property type="entry name" value="ABC TRANSPORTER G FAMILY MEMBER 20 ISOFORM X1"/>
    <property type="match status" value="1"/>
</dbReference>
<organism evidence="4 5">
    <name type="scientific">Weissella paramesenteroides ATCC 33313</name>
    <dbReference type="NCBI Taxonomy" id="585506"/>
    <lineage>
        <taxon>Bacteria</taxon>
        <taxon>Bacillati</taxon>
        <taxon>Bacillota</taxon>
        <taxon>Bacilli</taxon>
        <taxon>Lactobacillales</taxon>
        <taxon>Lactobacillaceae</taxon>
        <taxon>Weissella</taxon>
    </lineage>
</organism>
<evidence type="ECO:0000259" key="3">
    <source>
        <dbReference type="PROSITE" id="PS50893"/>
    </source>
</evidence>
<dbReference type="Gene3D" id="3.40.50.300">
    <property type="entry name" value="P-loop containing nucleotide triphosphate hydrolases"/>
    <property type="match status" value="1"/>
</dbReference>
<dbReference type="CDD" id="cd03230">
    <property type="entry name" value="ABC_DR_subfamily_A"/>
    <property type="match status" value="1"/>
</dbReference>
<dbReference type="STRING" id="585506.HMPREF0877_0767"/>
<dbReference type="InterPro" id="IPR027417">
    <property type="entry name" value="P-loop_NTPase"/>
</dbReference>
<dbReference type="GO" id="GO:0016887">
    <property type="term" value="F:ATP hydrolysis activity"/>
    <property type="evidence" value="ECO:0007669"/>
    <property type="project" value="InterPro"/>
</dbReference>
<dbReference type="GO" id="GO:0005524">
    <property type="term" value="F:ATP binding"/>
    <property type="evidence" value="ECO:0007669"/>
    <property type="project" value="UniProtKB-KW"/>
</dbReference>
<dbReference type="HOGENOM" id="CLU_000604_1_2_9"/>
<accession>C5R9X2</accession>
<keyword evidence="5" id="KW-1185">Reference proteome</keyword>
<dbReference type="SMART" id="SM00382">
    <property type="entry name" value="AAA"/>
    <property type="match status" value="1"/>
</dbReference>
<keyword evidence="1" id="KW-0547">Nucleotide-binding</keyword>
<evidence type="ECO:0000256" key="2">
    <source>
        <dbReference type="ARBA" id="ARBA00022840"/>
    </source>
</evidence>
<dbReference type="SUPFAM" id="SSF52540">
    <property type="entry name" value="P-loop containing nucleoside triphosphate hydrolases"/>
    <property type="match status" value="1"/>
</dbReference>
<sequence length="259" mass="28304">MTNISLKLTGGVEMGEIIQVKDLVQGYGKNIVIHDINLSIMSGEILGLIGPSGAGKTTLINAIMGMLRPKKGSVTVLGTAMPNRKILARIGFMAQADALYETLTARENLTFFGQMQGMDKKELPAQIDYATKVVDLDEDLDKHVSDYSGGMKRRLSLAIALVANPDILILDEPTVGIDPELRKQIWQELHRLSHEGKTILLTTHVMDDAEESDSLLMIRNGVAIAQGRPAELIKEFEVNSVEEVFLKAGREQDAHTGNA</sequence>
<dbReference type="Proteomes" id="UP000004528">
    <property type="component" value="Unassembled WGS sequence"/>
</dbReference>
<dbReference type="InterPro" id="IPR003439">
    <property type="entry name" value="ABC_transporter-like_ATP-bd"/>
</dbReference>
<reference evidence="4 5" key="1">
    <citation type="submission" date="2009-04" db="EMBL/GenBank/DDBJ databases">
        <authorList>
            <person name="Qin X."/>
            <person name="Bachman B."/>
            <person name="Battles P."/>
            <person name="Bell A."/>
            <person name="Bess C."/>
            <person name="Bickham C."/>
            <person name="Chaboub L."/>
            <person name="Chen D."/>
            <person name="Coyle M."/>
            <person name="Deiros D.R."/>
            <person name="Dinh H."/>
            <person name="Forbes L."/>
            <person name="Fowler G."/>
            <person name="Francisco L."/>
            <person name="Fu Q."/>
            <person name="Gubbala S."/>
            <person name="Hale W."/>
            <person name="Han Y."/>
            <person name="Hemphill L."/>
            <person name="Highlander S.K."/>
            <person name="Hirani K."/>
            <person name="Hogues M."/>
            <person name="Jackson L."/>
            <person name="Jakkamsetti A."/>
            <person name="Javaid M."/>
            <person name="Jiang H."/>
            <person name="Korchina V."/>
            <person name="Kovar C."/>
            <person name="Lara F."/>
            <person name="Lee S."/>
            <person name="Mata R."/>
            <person name="Mathew T."/>
            <person name="Moen C."/>
            <person name="Morales K."/>
            <person name="Munidasa M."/>
            <person name="Nazareth L."/>
            <person name="Ngo R."/>
            <person name="Nguyen L."/>
            <person name="Okwuonu G."/>
            <person name="Ongeri F."/>
            <person name="Patil S."/>
            <person name="Petrosino J."/>
            <person name="Pham C."/>
            <person name="Pham P."/>
            <person name="Pu L.-L."/>
            <person name="Puazo M."/>
            <person name="Raj R."/>
            <person name="Reid J."/>
            <person name="Rouhana J."/>
            <person name="Saada N."/>
            <person name="Shang Y."/>
            <person name="Simmons D."/>
            <person name="Thornton R."/>
            <person name="Warren J."/>
            <person name="Weissenberger G."/>
            <person name="Zhang J."/>
            <person name="Zhang L."/>
            <person name="Zhou C."/>
            <person name="Zhu D."/>
            <person name="Muzny D."/>
            <person name="Worley K."/>
            <person name="Gibbs R."/>
        </authorList>
    </citation>
    <scope>NUCLEOTIDE SEQUENCE [LARGE SCALE GENOMIC DNA]</scope>
    <source>
        <strain evidence="4 5">ATCC 33313</strain>
    </source>
</reference>
<dbReference type="InterPro" id="IPR003593">
    <property type="entry name" value="AAA+_ATPase"/>
</dbReference>
<keyword evidence="2 4" id="KW-0067">ATP-binding</keyword>
<dbReference type="PROSITE" id="PS50893">
    <property type="entry name" value="ABC_TRANSPORTER_2"/>
    <property type="match status" value="1"/>
</dbReference>
<comment type="caution">
    <text evidence="4">The sequence shown here is derived from an EMBL/GenBank/DDBJ whole genome shotgun (WGS) entry which is preliminary data.</text>
</comment>
<dbReference type="PROSITE" id="PS00211">
    <property type="entry name" value="ABC_TRANSPORTER_1"/>
    <property type="match status" value="1"/>
</dbReference>
<dbReference type="Pfam" id="PF00005">
    <property type="entry name" value="ABC_tran"/>
    <property type="match status" value="1"/>
</dbReference>
<dbReference type="InterPro" id="IPR017871">
    <property type="entry name" value="ABC_transporter-like_CS"/>
</dbReference>
<evidence type="ECO:0000256" key="1">
    <source>
        <dbReference type="ARBA" id="ARBA00022741"/>
    </source>
</evidence>
<protein>
    <submittedName>
        <fullName evidence="4">ABC transporter, ATP-binding protein</fullName>
    </submittedName>
</protein>
<evidence type="ECO:0000313" key="5">
    <source>
        <dbReference type="Proteomes" id="UP000004528"/>
    </source>
</evidence>